<sequence>MREDVIITTICLIRHGETDWNASQKLQGATDIPLNTTGILQAEECAAFLESSQWDVIITSPLTRAKQTAEIINEKLNIPFAEMAAFKEKSFGDAEGTTPQERLERFPDKIFPNQEDEQSFKERIMTGIHEINQTYQGSMVLLVAHGAVINSILGTISNGEIGAGKTKLVNACISNIYFQEEKWNVRDFNQASHLSG</sequence>
<proteinExistence type="predicted"/>
<protein>
    <submittedName>
        <fullName evidence="3">Broad-specificity phosphatase PhoE</fullName>
    </submittedName>
</protein>
<dbReference type="InterPro" id="IPR001345">
    <property type="entry name" value="PG/BPGM_mutase_AS"/>
</dbReference>
<dbReference type="PANTHER" id="PTHR48100">
    <property type="entry name" value="BROAD-SPECIFICITY PHOSPHATASE YOR283W-RELATED"/>
    <property type="match status" value="1"/>
</dbReference>
<keyword evidence="4" id="KW-1185">Reference proteome</keyword>
<evidence type="ECO:0000313" key="4">
    <source>
        <dbReference type="Proteomes" id="UP000199444"/>
    </source>
</evidence>
<dbReference type="Proteomes" id="UP000199444">
    <property type="component" value="Unassembled WGS sequence"/>
</dbReference>
<feature type="active site" description="Proton donor/acceptor" evidence="1">
    <location>
        <position position="88"/>
    </location>
</feature>
<dbReference type="SMART" id="SM00855">
    <property type="entry name" value="PGAM"/>
    <property type="match status" value="1"/>
</dbReference>
<feature type="binding site" evidence="2">
    <location>
        <begin position="14"/>
        <end position="21"/>
    </location>
    <ligand>
        <name>substrate</name>
    </ligand>
</feature>
<reference evidence="3 4" key="1">
    <citation type="submission" date="2016-10" db="EMBL/GenBank/DDBJ databases">
        <authorList>
            <person name="de Groot N.N."/>
        </authorList>
    </citation>
    <scope>NUCLEOTIDE SEQUENCE [LARGE SCALE GENOMIC DNA]</scope>
    <source>
        <strain evidence="3 4">CGMCC 1.10449</strain>
    </source>
</reference>
<dbReference type="EMBL" id="FNKD01000003">
    <property type="protein sequence ID" value="SDQ78332.1"/>
    <property type="molecule type" value="Genomic_DNA"/>
</dbReference>
<gene>
    <name evidence="3" type="ORF">SAMN05216231_2511</name>
</gene>
<evidence type="ECO:0000256" key="1">
    <source>
        <dbReference type="PIRSR" id="PIRSR613078-1"/>
    </source>
</evidence>
<name>A0A1H1DPC0_9BACI</name>
<feature type="active site" description="Tele-phosphohistidine intermediate" evidence="1">
    <location>
        <position position="15"/>
    </location>
</feature>
<dbReference type="PROSITE" id="PS00175">
    <property type="entry name" value="PG_MUTASE"/>
    <property type="match status" value="1"/>
</dbReference>
<dbReference type="SUPFAM" id="SSF53254">
    <property type="entry name" value="Phosphoglycerate mutase-like"/>
    <property type="match status" value="1"/>
</dbReference>
<accession>A0A1H1DPC0</accession>
<dbReference type="STRING" id="553311.SAMN05216231_2511"/>
<dbReference type="GO" id="GO:0016791">
    <property type="term" value="F:phosphatase activity"/>
    <property type="evidence" value="ECO:0007669"/>
    <property type="project" value="TreeGrafter"/>
</dbReference>
<dbReference type="PANTHER" id="PTHR48100:SF59">
    <property type="entry name" value="ADENOSYLCOBALAMIN_ALPHA-RIBAZOLE PHOSPHATASE"/>
    <property type="match status" value="1"/>
</dbReference>
<dbReference type="InterPro" id="IPR013078">
    <property type="entry name" value="His_Pase_superF_clade-1"/>
</dbReference>
<dbReference type="CDD" id="cd07067">
    <property type="entry name" value="HP_PGM_like"/>
    <property type="match status" value="1"/>
</dbReference>
<dbReference type="GO" id="GO:0005737">
    <property type="term" value="C:cytoplasm"/>
    <property type="evidence" value="ECO:0007669"/>
    <property type="project" value="TreeGrafter"/>
</dbReference>
<evidence type="ECO:0000256" key="2">
    <source>
        <dbReference type="PIRSR" id="PIRSR613078-2"/>
    </source>
</evidence>
<dbReference type="AlphaFoldDB" id="A0A1H1DPC0"/>
<organism evidence="3 4">
    <name type="scientific">Virgibacillus salinus</name>
    <dbReference type="NCBI Taxonomy" id="553311"/>
    <lineage>
        <taxon>Bacteria</taxon>
        <taxon>Bacillati</taxon>
        <taxon>Bacillota</taxon>
        <taxon>Bacilli</taxon>
        <taxon>Bacillales</taxon>
        <taxon>Bacillaceae</taxon>
        <taxon>Virgibacillus</taxon>
    </lineage>
</organism>
<dbReference type="Gene3D" id="3.40.50.1240">
    <property type="entry name" value="Phosphoglycerate mutase-like"/>
    <property type="match status" value="1"/>
</dbReference>
<dbReference type="InterPro" id="IPR050275">
    <property type="entry name" value="PGM_Phosphatase"/>
</dbReference>
<dbReference type="Pfam" id="PF00300">
    <property type="entry name" value="His_Phos_1"/>
    <property type="match status" value="1"/>
</dbReference>
<feature type="binding site" evidence="2">
    <location>
        <position position="64"/>
    </location>
    <ligand>
        <name>substrate</name>
    </ligand>
</feature>
<evidence type="ECO:0000313" key="3">
    <source>
        <dbReference type="EMBL" id="SDQ78332.1"/>
    </source>
</evidence>
<dbReference type="InterPro" id="IPR029033">
    <property type="entry name" value="His_PPase_superfam"/>
</dbReference>